<dbReference type="EMBL" id="JAHFXF010000046">
    <property type="protein sequence ID" value="KAG9698819.1"/>
    <property type="molecule type" value="Genomic_DNA"/>
</dbReference>
<evidence type="ECO:0000313" key="4">
    <source>
        <dbReference type="Proteomes" id="UP000779574"/>
    </source>
</evidence>
<feature type="non-terminal residue" evidence="3">
    <location>
        <position position="271"/>
    </location>
</feature>
<feature type="compositionally biased region" description="Low complexity" evidence="1">
    <location>
        <begin position="86"/>
        <end position="96"/>
    </location>
</feature>
<dbReference type="AlphaFoldDB" id="A0A9P8EUF9"/>
<evidence type="ECO:0000256" key="2">
    <source>
        <dbReference type="SAM" id="Phobius"/>
    </source>
</evidence>
<accession>A0A9P8EUF9</accession>
<proteinExistence type="predicted"/>
<gene>
    <name evidence="3" type="ORF">KCU76_g2001</name>
</gene>
<reference evidence="3" key="1">
    <citation type="journal article" date="2021" name="J Fungi (Basel)">
        <title>Virulence traits and population genomics of the black yeast Aureobasidium melanogenum.</title>
        <authorList>
            <person name="Cernosa A."/>
            <person name="Sun X."/>
            <person name="Gostincar C."/>
            <person name="Fang C."/>
            <person name="Gunde-Cimerman N."/>
            <person name="Song Z."/>
        </authorList>
    </citation>
    <scope>NUCLEOTIDE SEQUENCE</scope>
    <source>
        <strain evidence="3">EXF-9911</strain>
    </source>
</reference>
<evidence type="ECO:0000313" key="3">
    <source>
        <dbReference type="EMBL" id="KAG9698819.1"/>
    </source>
</evidence>
<feature type="compositionally biased region" description="Polar residues" evidence="1">
    <location>
        <begin position="119"/>
        <end position="129"/>
    </location>
</feature>
<sequence>LRPSSHTNAFSNTKNSLWGGYTHFREPDLNLIFNLIFNLTFNLIFNLIFNLTFNLISNLIRKQAWLEDAFLLLIRPAEMTDPPFESSSTDTLDSSSGIPPRWSPNTPPATQLRWRASVSEHSTSNSSDRAGNAPFVRPVRVVTRRLPPRPSVASGTRSAHNNTSQHPRPRSSRSGPGVPSRRGAHRVVLTEVRRSHRITPEDREFLGVFLVGFLASSHRIEITREIAAAFSIDHTDMFFNVSRLARLLAPGSQTRLQVRTQQPRNLGPNST</sequence>
<comment type="caution">
    <text evidence="3">The sequence shown here is derived from an EMBL/GenBank/DDBJ whole genome shotgun (WGS) entry which is preliminary data.</text>
</comment>
<feature type="compositionally biased region" description="Polar residues" evidence="1">
    <location>
        <begin position="153"/>
        <end position="166"/>
    </location>
</feature>
<feature type="region of interest" description="Disordered" evidence="1">
    <location>
        <begin position="83"/>
        <end position="185"/>
    </location>
</feature>
<name>A0A9P8EUF9_AURME</name>
<protein>
    <submittedName>
        <fullName evidence="3">Uncharacterized protein</fullName>
    </submittedName>
</protein>
<keyword evidence="2" id="KW-0812">Transmembrane</keyword>
<organism evidence="3 4">
    <name type="scientific">Aureobasidium melanogenum</name>
    <name type="common">Aureobasidium pullulans var. melanogenum</name>
    <dbReference type="NCBI Taxonomy" id="46634"/>
    <lineage>
        <taxon>Eukaryota</taxon>
        <taxon>Fungi</taxon>
        <taxon>Dikarya</taxon>
        <taxon>Ascomycota</taxon>
        <taxon>Pezizomycotina</taxon>
        <taxon>Dothideomycetes</taxon>
        <taxon>Dothideomycetidae</taxon>
        <taxon>Dothideales</taxon>
        <taxon>Saccotheciaceae</taxon>
        <taxon>Aureobasidium</taxon>
    </lineage>
</organism>
<feature type="compositionally biased region" description="Low complexity" evidence="1">
    <location>
        <begin position="172"/>
        <end position="181"/>
    </location>
</feature>
<feature type="non-terminal residue" evidence="3">
    <location>
        <position position="1"/>
    </location>
</feature>
<reference evidence="3" key="2">
    <citation type="submission" date="2021-08" db="EMBL/GenBank/DDBJ databases">
        <authorList>
            <person name="Gostincar C."/>
            <person name="Sun X."/>
            <person name="Song Z."/>
            <person name="Gunde-Cimerman N."/>
        </authorList>
    </citation>
    <scope>NUCLEOTIDE SEQUENCE</scope>
    <source>
        <strain evidence="3">EXF-9911</strain>
    </source>
</reference>
<evidence type="ECO:0000256" key="1">
    <source>
        <dbReference type="SAM" id="MobiDB-lite"/>
    </source>
</evidence>
<feature type="transmembrane region" description="Helical" evidence="2">
    <location>
        <begin position="31"/>
        <end position="53"/>
    </location>
</feature>
<dbReference type="Proteomes" id="UP000779574">
    <property type="component" value="Unassembled WGS sequence"/>
</dbReference>
<keyword evidence="2" id="KW-0472">Membrane</keyword>
<keyword evidence="2" id="KW-1133">Transmembrane helix</keyword>